<feature type="transmembrane region" description="Helical" evidence="7">
    <location>
        <begin position="334"/>
        <end position="357"/>
    </location>
</feature>
<evidence type="ECO:0000256" key="7">
    <source>
        <dbReference type="SAM" id="Phobius"/>
    </source>
</evidence>
<dbReference type="GO" id="GO:0016020">
    <property type="term" value="C:membrane"/>
    <property type="evidence" value="ECO:0007669"/>
    <property type="project" value="UniProtKB-SubCell"/>
</dbReference>
<dbReference type="EMBL" id="AM406670">
    <property type="protein sequence ID" value="CAL96531.1"/>
    <property type="molecule type" value="Genomic_DNA"/>
</dbReference>
<keyword evidence="5" id="KW-0406">Ion transport</keyword>
<feature type="transmembrane region" description="Helical" evidence="7">
    <location>
        <begin position="117"/>
        <end position="138"/>
    </location>
</feature>
<reference evidence="9 10" key="1">
    <citation type="journal article" date="2006" name="Nat. Biotechnol.">
        <title>Complete genome of the mutualistic, N2-fixing grass endophyte Azoarcus sp. strain BH72.</title>
        <authorList>
            <person name="Krause A."/>
            <person name="Ramakumar A."/>
            <person name="Bartels D."/>
            <person name="Battistoni F."/>
            <person name="Bekel T."/>
            <person name="Boch J."/>
            <person name="Boehm M."/>
            <person name="Friedrich F."/>
            <person name="Hurek T."/>
            <person name="Krause L."/>
            <person name="Linke B."/>
            <person name="McHardy A.C."/>
            <person name="Sarkar A."/>
            <person name="Schneiker S."/>
            <person name="Syed A.A."/>
            <person name="Thauer R."/>
            <person name="Vorhoelter F.-J."/>
            <person name="Weidner S."/>
            <person name="Puehler A."/>
            <person name="Reinhold-Hurek B."/>
            <person name="Kaiser O."/>
            <person name="Goesmann A."/>
        </authorList>
    </citation>
    <scope>NUCLEOTIDE SEQUENCE [LARGE SCALE GENOMIC DNA]</scope>
    <source>
        <strain evidence="9 10">BH72</strain>
    </source>
</reference>
<dbReference type="KEGG" id="aoa:dqs_4059"/>
<dbReference type="OrthoDB" id="9793589at2"/>
<dbReference type="Gene3D" id="1.20.1530.20">
    <property type="match status" value="1"/>
</dbReference>
<evidence type="ECO:0000313" key="10">
    <source>
        <dbReference type="Proteomes" id="UP000002588"/>
    </source>
</evidence>
<protein>
    <submittedName>
        <fullName evidence="9">Na/H(+) antiporter</fullName>
    </submittedName>
</protein>
<comment type="subcellular location">
    <subcellularLocation>
        <location evidence="1">Membrane</location>
        <topology evidence="1">Multi-pass membrane protein</topology>
    </subcellularLocation>
</comment>
<dbReference type="RefSeq" id="WP_011767637.1">
    <property type="nucleotide sequence ID" value="NC_008702.1"/>
</dbReference>
<dbReference type="PANTHER" id="PTHR32468">
    <property type="entry name" value="CATION/H + ANTIPORTER"/>
    <property type="match status" value="1"/>
</dbReference>
<dbReference type="Proteomes" id="UP000002588">
    <property type="component" value="Chromosome"/>
</dbReference>
<keyword evidence="6 7" id="KW-0472">Membrane</keyword>
<feature type="transmembrane region" description="Helical" evidence="7">
    <location>
        <begin position="304"/>
        <end position="322"/>
    </location>
</feature>
<evidence type="ECO:0000256" key="1">
    <source>
        <dbReference type="ARBA" id="ARBA00004141"/>
    </source>
</evidence>
<feature type="domain" description="Cation/H+ exchanger transmembrane" evidence="8">
    <location>
        <begin position="33"/>
        <end position="418"/>
    </location>
</feature>
<sequence length="434" mass="46658">MSTAANALHAVSVHKTEALLFFTLLQLAIIILAARAGGELATRLGQSSAVGEIITGILLGPSLFGWVAPDLFGQVFRSAPPEPMQILSQIGLLLLMFQIGLEFDFGHLTDRKHRRTVVWVASAGLVLPFGFGFGLGWFATGLMPASVEPLASGLFVATAFSITALPILGRIMMEFQLTRTALGVIAISAAAINDVVGWLLLALVSTLAVSHFEPAAFATKVALVGVFFAVSWFVVRPLAKRMVALAQPNRGRLSPNLLGAVLALIFAAGMTTYQLGIFAIFGGFMMGVILHDEHGLREAWNTRVGHFVTVFFLPIFFTYTGLRTDVGSLDSAADWGWCALVVALATAGKFCGSYLAARRCGLGHHESGILGIMMNTRALMELVVINVGYDLGVISREMFTMLVIMAIFSTVVTTPCLRRWLPRIGHPLPSVVRE</sequence>
<evidence type="ECO:0000256" key="5">
    <source>
        <dbReference type="ARBA" id="ARBA00023065"/>
    </source>
</evidence>
<feature type="transmembrane region" description="Helical" evidence="7">
    <location>
        <begin position="401"/>
        <end position="421"/>
    </location>
</feature>
<accession>A1KCH5</accession>
<dbReference type="PANTHER" id="PTHR32468:SF0">
    <property type="entry name" value="K(+)_H(+) ANTIPORTER 1"/>
    <property type="match status" value="1"/>
</dbReference>
<keyword evidence="3 7" id="KW-0812">Transmembrane</keyword>
<feature type="transmembrane region" description="Helical" evidence="7">
    <location>
        <begin position="49"/>
        <end position="66"/>
    </location>
</feature>
<evidence type="ECO:0000259" key="8">
    <source>
        <dbReference type="Pfam" id="PF00999"/>
    </source>
</evidence>
<dbReference type="GO" id="GO:1902600">
    <property type="term" value="P:proton transmembrane transport"/>
    <property type="evidence" value="ECO:0007669"/>
    <property type="project" value="InterPro"/>
</dbReference>
<dbReference type="Pfam" id="PF00999">
    <property type="entry name" value="Na_H_Exchanger"/>
    <property type="match status" value="1"/>
</dbReference>
<feature type="transmembrane region" description="Helical" evidence="7">
    <location>
        <begin position="256"/>
        <end position="284"/>
    </location>
</feature>
<dbReference type="InterPro" id="IPR050794">
    <property type="entry name" value="CPA2_transporter"/>
</dbReference>
<proteinExistence type="predicted"/>
<name>A1KCH5_AZOSB</name>
<evidence type="ECO:0000256" key="2">
    <source>
        <dbReference type="ARBA" id="ARBA00022448"/>
    </source>
</evidence>
<keyword evidence="4 7" id="KW-1133">Transmembrane helix</keyword>
<dbReference type="AlphaFoldDB" id="A1KCH5"/>
<evidence type="ECO:0000256" key="3">
    <source>
        <dbReference type="ARBA" id="ARBA00022692"/>
    </source>
</evidence>
<feature type="transmembrane region" description="Helical" evidence="7">
    <location>
        <begin position="181"/>
        <end position="209"/>
    </location>
</feature>
<dbReference type="STRING" id="62928.azo3915"/>
<evidence type="ECO:0000313" key="9">
    <source>
        <dbReference type="EMBL" id="CAL96531.1"/>
    </source>
</evidence>
<organism evidence="9 10">
    <name type="scientific">Azoarcus sp. (strain BH72)</name>
    <dbReference type="NCBI Taxonomy" id="418699"/>
    <lineage>
        <taxon>Bacteria</taxon>
        <taxon>Pseudomonadati</taxon>
        <taxon>Pseudomonadota</taxon>
        <taxon>Betaproteobacteria</taxon>
        <taxon>Rhodocyclales</taxon>
        <taxon>Zoogloeaceae</taxon>
        <taxon>Azoarcus</taxon>
    </lineage>
</organism>
<evidence type="ECO:0000256" key="6">
    <source>
        <dbReference type="ARBA" id="ARBA00023136"/>
    </source>
</evidence>
<dbReference type="HOGENOM" id="CLU_005126_7_0_4"/>
<feature type="transmembrane region" description="Helical" evidence="7">
    <location>
        <begin position="150"/>
        <end position="169"/>
    </location>
</feature>
<gene>
    <name evidence="9" type="ordered locus">azo3915</name>
</gene>
<dbReference type="InterPro" id="IPR038770">
    <property type="entry name" value="Na+/solute_symporter_sf"/>
</dbReference>
<evidence type="ECO:0000256" key="4">
    <source>
        <dbReference type="ARBA" id="ARBA00022989"/>
    </source>
</evidence>
<keyword evidence="10" id="KW-1185">Reference proteome</keyword>
<dbReference type="KEGG" id="azo:azo3915"/>
<feature type="transmembrane region" description="Helical" evidence="7">
    <location>
        <begin position="18"/>
        <end position="37"/>
    </location>
</feature>
<feature type="transmembrane region" description="Helical" evidence="7">
    <location>
        <begin position="86"/>
        <end position="105"/>
    </location>
</feature>
<feature type="transmembrane region" description="Helical" evidence="7">
    <location>
        <begin position="215"/>
        <end position="235"/>
    </location>
</feature>
<keyword evidence="2" id="KW-0813">Transport</keyword>
<dbReference type="GO" id="GO:0015297">
    <property type="term" value="F:antiporter activity"/>
    <property type="evidence" value="ECO:0007669"/>
    <property type="project" value="InterPro"/>
</dbReference>
<dbReference type="eggNOG" id="COG0475">
    <property type="taxonomic scope" value="Bacteria"/>
</dbReference>
<dbReference type="InterPro" id="IPR006153">
    <property type="entry name" value="Cation/H_exchanger_TM"/>
</dbReference>